<reference evidence="1 2" key="1">
    <citation type="journal article" date="2015" name="Science">
        <title>Genetic determinants of in vivo fitness and diet responsiveness in multiple human gut Bacteroides.</title>
        <authorList>
            <person name="Wu M."/>
            <person name="McNulty N.P."/>
            <person name="Rodionov D.A."/>
            <person name="Khoroshkin M.S."/>
            <person name="Griffin N.W."/>
            <person name="Cheng J."/>
            <person name="Latreille P."/>
            <person name="Kerstetter R.A."/>
            <person name="Terrapon N."/>
            <person name="Henrissat B."/>
            <person name="Osterman A.L."/>
            <person name="Gordon J.I."/>
        </authorList>
    </citation>
    <scope>NUCLEOTIDE SEQUENCE [LARGE SCALE GENOMIC DNA]</scope>
    <source>
        <strain evidence="1 2">WH2</strain>
    </source>
</reference>
<dbReference type="RefSeq" id="WP_029427794.1">
    <property type="nucleotide sequence ID" value="NZ_CP012801.1"/>
</dbReference>
<dbReference type="SUPFAM" id="SSF53756">
    <property type="entry name" value="UDP-Glycosyltransferase/glycogen phosphorylase"/>
    <property type="match status" value="1"/>
</dbReference>
<dbReference type="PATRIC" id="fig|246787.4.peg.1844"/>
<keyword evidence="1" id="KW-0808">Transferase</keyword>
<dbReference type="GO" id="GO:0009103">
    <property type="term" value="P:lipopolysaccharide biosynthetic process"/>
    <property type="evidence" value="ECO:0007669"/>
    <property type="project" value="TreeGrafter"/>
</dbReference>
<dbReference type="EMBL" id="CP012801">
    <property type="protein sequence ID" value="ALJ59042.1"/>
    <property type="molecule type" value="Genomic_DNA"/>
</dbReference>
<evidence type="ECO:0000313" key="1">
    <source>
        <dbReference type="EMBL" id="ALJ59042.1"/>
    </source>
</evidence>
<accession>A0A0P0GDP6</accession>
<gene>
    <name evidence="1" type="primary">pimA</name>
    <name evidence="1" type="ORF">BcellWH2_01789</name>
</gene>
<evidence type="ECO:0000313" key="2">
    <source>
        <dbReference type="Proteomes" id="UP000061809"/>
    </source>
</evidence>
<dbReference type="CDD" id="cd03801">
    <property type="entry name" value="GT4_PimA-like"/>
    <property type="match status" value="1"/>
</dbReference>
<dbReference type="PANTHER" id="PTHR46401:SF2">
    <property type="entry name" value="GLYCOSYLTRANSFERASE WBBK-RELATED"/>
    <property type="match status" value="1"/>
</dbReference>
<dbReference type="InterPro" id="IPR001296">
    <property type="entry name" value="Glyco_trans_1"/>
</dbReference>
<organism evidence="1 2">
    <name type="scientific">Bacteroides cellulosilyticus</name>
    <dbReference type="NCBI Taxonomy" id="246787"/>
    <lineage>
        <taxon>Bacteria</taxon>
        <taxon>Pseudomonadati</taxon>
        <taxon>Bacteroidota</taxon>
        <taxon>Bacteroidia</taxon>
        <taxon>Bacteroidales</taxon>
        <taxon>Bacteroidaceae</taxon>
        <taxon>Bacteroides</taxon>
    </lineage>
</organism>
<dbReference type="GO" id="GO:0016757">
    <property type="term" value="F:glycosyltransferase activity"/>
    <property type="evidence" value="ECO:0007669"/>
    <property type="project" value="UniProtKB-KW"/>
</dbReference>
<dbReference type="KEGG" id="bcel:BcellWH2_01789"/>
<proteinExistence type="predicted"/>
<dbReference type="AlphaFoldDB" id="A0A0P0GDP6"/>
<sequence length="388" mass="45096">MRIAYISPTFLSDVDLSLLNDLQSKVDVDYYLQISPFILKNAAVCINKQNVKNGVLDVSDYPELEQFTRVIDKDKFYIVNDTGHHSYSIRSFFCYFHLLIKLLCGKYDVIHFTWPFTKAGYIMYFLRKKMIMTVHDPFPHSSNDDSYNRSVRKVAFRAVHNFILLNLQQKEDFIDYYQLQKKKVFNSSLGCYSYLHIYDSTENTYFEDLKPGYILMFGNILSHKGADYLLEAMELVHKTIPSAKLVVAGRWKWNYDKYDYFKNKSFIHLIDKFIPDSSLAQLIRSSSICVTPYLDATQSGVIMSAFAYNKPCIATNVGGLPEMVVDKKFGKIVPPKNIDALANSIIELLHDHNLLCDYKYNIKNEYELGNKSWNIISDKLIDIYKEII</sequence>
<dbReference type="Proteomes" id="UP000061809">
    <property type="component" value="Chromosome"/>
</dbReference>
<dbReference type="EC" id="2.4.1.57" evidence="1"/>
<protein>
    <submittedName>
        <fullName evidence="1">GDP-mannose-dependent alpha-(1-2)-phosphatidylinositol mannosyltransferase</fullName>
        <ecNumber evidence="1">2.4.1.57</ecNumber>
    </submittedName>
</protein>
<dbReference type="Pfam" id="PF00534">
    <property type="entry name" value="Glycos_transf_1"/>
    <property type="match status" value="1"/>
</dbReference>
<name>A0A0P0GDP6_9BACE</name>
<dbReference type="PANTHER" id="PTHR46401">
    <property type="entry name" value="GLYCOSYLTRANSFERASE WBBK-RELATED"/>
    <property type="match status" value="1"/>
</dbReference>
<dbReference type="Gene3D" id="3.40.50.2000">
    <property type="entry name" value="Glycogen Phosphorylase B"/>
    <property type="match status" value="2"/>
</dbReference>
<keyword evidence="1" id="KW-0328">Glycosyltransferase</keyword>